<dbReference type="SUPFAM" id="SSF53067">
    <property type="entry name" value="Actin-like ATPase domain"/>
    <property type="match status" value="1"/>
</dbReference>
<dbReference type="AlphaFoldDB" id="A0A4D7YY67"/>
<dbReference type="InterPro" id="IPR036390">
    <property type="entry name" value="WH_DNA-bd_sf"/>
</dbReference>
<accession>A0A4D7YY67</accession>
<reference evidence="2 3" key="1">
    <citation type="submission" date="2019-04" db="EMBL/GenBank/DDBJ databases">
        <title>Complete genome sequence of Agrobacterium tumefaciens CFBP7129.</title>
        <authorList>
            <person name="Haryono M."/>
            <person name="Lin Y.-C."/>
            <person name="Lai E.-M."/>
            <person name="Kuo C.-H."/>
        </authorList>
    </citation>
    <scope>NUCLEOTIDE SEQUENCE [LARGE SCALE GENOMIC DNA]</scope>
    <source>
        <strain evidence="2 3">CFBP7129</strain>
    </source>
</reference>
<sequence>MKQNVVAPPTRGPNKPLDDLSRVLESGQINILWVGKVNDIALPGSSPRRIRQTNVAAALRSLYTFGRMSRADLARRLGLNRSSSGQIVGELTESGFVHEVEDLSDRKGEQSRAGRPGILLELVPDAAVFFGIEIGVEHITAVIIDLCGQVQSFRTQAFDAPSKTVEQAVNQAFQLALGGIDDSVLQRCRGLGLSAPAHVNAQGFVSLAPIIGWRNVPLSQIAKAAFPFDVPIIVENDANAFAIGDSYKHGPSGVTLFLLMETGVGGGVLIDGKLFRGGHGLAGEIGHTLVPGSGGQRFEQLIGREALVSQYRLATENSTVDLDDFLNDVRDRVPDAVTIAETWSRHLALALTQACRLLDPDRIVLGGSVASLYPMVSARVAVYMAEGQEIAFPAPQIVVDEDAELGSAFGAACLLHQRFMSLESDAFANDDTTQIGAVGGEGPLPPNDER</sequence>
<dbReference type="InterPro" id="IPR043129">
    <property type="entry name" value="ATPase_NBD"/>
</dbReference>
<dbReference type="Proteomes" id="UP000298649">
    <property type="component" value="Chromosome linear"/>
</dbReference>
<organism evidence="2 3">
    <name type="scientific">Agrobacterium tumefaciens</name>
    <dbReference type="NCBI Taxonomy" id="358"/>
    <lineage>
        <taxon>Bacteria</taxon>
        <taxon>Pseudomonadati</taxon>
        <taxon>Pseudomonadota</taxon>
        <taxon>Alphaproteobacteria</taxon>
        <taxon>Hyphomicrobiales</taxon>
        <taxon>Rhizobiaceae</taxon>
        <taxon>Rhizobium/Agrobacterium group</taxon>
        <taxon>Agrobacterium</taxon>
        <taxon>Agrobacterium tumefaciens complex</taxon>
    </lineage>
</organism>
<gene>
    <name evidence="2" type="ORF">CFBP7129_21875</name>
</gene>
<dbReference type="InterPro" id="IPR000600">
    <property type="entry name" value="ROK"/>
</dbReference>
<dbReference type="PROSITE" id="PS01125">
    <property type="entry name" value="ROK"/>
    <property type="match status" value="1"/>
</dbReference>
<dbReference type="PANTHER" id="PTHR18964:SF149">
    <property type="entry name" value="BIFUNCTIONAL UDP-N-ACETYLGLUCOSAMINE 2-EPIMERASE_N-ACETYLMANNOSAMINE KINASE"/>
    <property type="match status" value="1"/>
</dbReference>
<dbReference type="Gene3D" id="1.10.10.10">
    <property type="entry name" value="Winged helix-like DNA-binding domain superfamily/Winged helix DNA-binding domain"/>
    <property type="match status" value="1"/>
</dbReference>
<evidence type="ECO:0000313" key="2">
    <source>
        <dbReference type="EMBL" id="QCL96812.1"/>
    </source>
</evidence>
<dbReference type="InterPro" id="IPR036388">
    <property type="entry name" value="WH-like_DNA-bd_sf"/>
</dbReference>
<comment type="similarity">
    <text evidence="1">Belongs to the ROK (NagC/XylR) family.</text>
</comment>
<dbReference type="Pfam" id="PF00480">
    <property type="entry name" value="ROK"/>
    <property type="match status" value="1"/>
</dbReference>
<evidence type="ECO:0000256" key="1">
    <source>
        <dbReference type="ARBA" id="ARBA00006479"/>
    </source>
</evidence>
<dbReference type="Gene3D" id="3.30.420.40">
    <property type="match status" value="2"/>
</dbReference>
<protein>
    <submittedName>
        <fullName evidence="2">ROK family transcriptional regulator</fullName>
    </submittedName>
</protein>
<dbReference type="PANTHER" id="PTHR18964">
    <property type="entry name" value="ROK (REPRESSOR, ORF, KINASE) FAMILY"/>
    <property type="match status" value="1"/>
</dbReference>
<proteinExistence type="inferred from homology"/>
<dbReference type="InterPro" id="IPR049874">
    <property type="entry name" value="ROK_cs"/>
</dbReference>
<dbReference type="EMBL" id="CP039923">
    <property type="protein sequence ID" value="QCL96812.1"/>
    <property type="molecule type" value="Genomic_DNA"/>
</dbReference>
<evidence type="ECO:0000313" key="3">
    <source>
        <dbReference type="Proteomes" id="UP000298649"/>
    </source>
</evidence>
<dbReference type="SUPFAM" id="SSF46785">
    <property type="entry name" value="Winged helix' DNA-binding domain"/>
    <property type="match status" value="1"/>
</dbReference>
<name>A0A4D7YY67_AGRTU</name>